<evidence type="ECO:0000256" key="2">
    <source>
        <dbReference type="ARBA" id="ARBA00012254"/>
    </source>
</evidence>
<dbReference type="EC" id="2.1.2.2" evidence="2"/>
<dbReference type="SUPFAM" id="SSF53328">
    <property type="entry name" value="Formyltransferase"/>
    <property type="match status" value="1"/>
</dbReference>
<dbReference type="EMBL" id="UINC01020740">
    <property type="protein sequence ID" value="SVA86801.1"/>
    <property type="molecule type" value="Genomic_DNA"/>
</dbReference>
<evidence type="ECO:0000256" key="1">
    <source>
        <dbReference type="ARBA" id="ARBA00005054"/>
    </source>
</evidence>
<sequence>MFGPKHQTEPHLSLDMGSDFLLPRAGTIEDPVRLAVLISGGGSGLAALLRYQQTPCCHSTVLALADSTDAGGLEHARNAGVKSVGVPLPMEIDRSERRLAHEHLVHAELVAADAELVVLSGYMRILTPWFVSHWKGRLVNIHPSLLPDFPGAHAHRDVLAAGASMTGCSVHLVDEGVDSGPVLAQKQVEVLPDDDEEALQERVKRSEHML</sequence>
<dbReference type="PROSITE" id="PS00373">
    <property type="entry name" value="GART"/>
    <property type="match status" value="1"/>
</dbReference>
<dbReference type="CDD" id="cd08645">
    <property type="entry name" value="FMT_core_GART"/>
    <property type="match status" value="1"/>
</dbReference>
<dbReference type="InterPro" id="IPR036477">
    <property type="entry name" value="Formyl_transf_N_sf"/>
</dbReference>
<evidence type="ECO:0000256" key="6">
    <source>
        <dbReference type="ARBA" id="ARBA00041324"/>
    </source>
</evidence>
<dbReference type="UniPathway" id="UPA00074">
    <property type="reaction ID" value="UER00126"/>
</dbReference>
<proteinExistence type="inferred from homology"/>
<keyword evidence="3" id="KW-0808">Transferase</keyword>
<dbReference type="InterPro" id="IPR004607">
    <property type="entry name" value="GART"/>
</dbReference>
<dbReference type="InterPro" id="IPR002376">
    <property type="entry name" value="Formyl_transf_N"/>
</dbReference>
<feature type="non-terminal residue" evidence="10">
    <location>
        <position position="210"/>
    </location>
</feature>
<dbReference type="AlphaFoldDB" id="A0A381ZCY3"/>
<dbReference type="GO" id="GO:0004644">
    <property type="term" value="F:phosphoribosylglycinamide formyltransferase activity"/>
    <property type="evidence" value="ECO:0007669"/>
    <property type="project" value="UniProtKB-EC"/>
</dbReference>
<gene>
    <name evidence="10" type="ORF">METZ01_LOCUS139655</name>
</gene>
<dbReference type="GO" id="GO:0005829">
    <property type="term" value="C:cytosol"/>
    <property type="evidence" value="ECO:0007669"/>
    <property type="project" value="TreeGrafter"/>
</dbReference>
<reference evidence="10" key="1">
    <citation type="submission" date="2018-05" db="EMBL/GenBank/DDBJ databases">
        <authorList>
            <person name="Lanie J.A."/>
            <person name="Ng W.-L."/>
            <person name="Kazmierczak K.M."/>
            <person name="Andrzejewski T.M."/>
            <person name="Davidsen T.M."/>
            <person name="Wayne K.J."/>
            <person name="Tettelin H."/>
            <person name="Glass J.I."/>
            <person name="Rusch D."/>
            <person name="Podicherti R."/>
            <person name="Tsui H.-C.T."/>
            <person name="Winkler M.E."/>
        </authorList>
    </citation>
    <scope>NUCLEOTIDE SEQUENCE</scope>
</reference>
<feature type="domain" description="Formyl transferase N-terminal" evidence="9">
    <location>
        <begin position="33"/>
        <end position="208"/>
    </location>
</feature>
<dbReference type="Gene3D" id="3.40.50.170">
    <property type="entry name" value="Formyl transferase, N-terminal domain"/>
    <property type="match status" value="1"/>
</dbReference>
<dbReference type="GO" id="GO:0006189">
    <property type="term" value="P:'de novo' IMP biosynthetic process"/>
    <property type="evidence" value="ECO:0007669"/>
    <property type="project" value="UniProtKB-UniPathway"/>
</dbReference>
<dbReference type="InterPro" id="IPR001555">
    <property type="entry name" value="GART_AS"/>
</dbReference>
<evidence type="ECO:0000256" key="7">
    <source>
        <dbReference type="ARBA" id="ARBA00041682"/>
    </source>
</evidence>
<evidence type="ECO:0000256" key="3">
    <source>
        <dbReference type="ARBA" id="ARBA00022679"/>
    </source>
</evidence>
<accession>A0A381ZCY3</accession>
<dbReference type="PANTHER" id="PTHR43369">
    <property type="entry name" value="PHOSPHORIBOSYLGLYCINAMIDE FORMYLTRANSFERASE"/>
    <property type="match status" value="1"/>
</dbReference>
<evidence type="ECO:0000256" key="4">
    <source>
        <dbReference type="ARBA" id="ARBA00022755"/>
    </source>
</evidence>
<name>A0A381ZCY3_9ZZZZ</name>
<evidence type="ECO:0000256" key="8">
    <source>
        <dbReference type="ARBA" id="ARBA00047664"/>
    </source>
</evidence>
<evidence type="ECO:0000313" key="10">
    <source>
        <dbReference type="EMBL" id="SVA86801.1"/>
    </source>
</evidence>
<comment type="pathway">
    <text evidence="1">Purine metabolism; IMP biosynthesis via de novo pathway; N(2)-formyl-N(1)-(5-phospho-D-ribosyl)glycinamide from N(1)-(5-phospho-D-ribosyl)glycinamide (10-formyl THF route): step 1/1.</text>
</comment>
<keyword evidence="4" id="KW-0658">Purine biosynthesis</keyword>
<protein>
    <recommendedName>
        <fullName evidence="2">phosphoribosylglycinamide formyltransferase 1</fullName>
        <ecNumber evidence="2">2.1.2.2</ecNumber>
    </recommendedName>
    <alternativeName>
        <fullName evidence="7">5'-phosphoribosylglycinamide transformylase</fullName>
    </alternativeName>
    <alternativeName>
        <fullName evidence="6">GAR transformylase</fullName>
    </alternativeName>
</protein>
<dbReference type="PANTHER" id="PTHR43369:SF2">
    <property type="entry name" value="PHOSPHORIBOSYLGLYCINAMIDE FORMYLTRANSFERASE"/>
    <property type="match status" value="1"/>
</dbReference>
<evidence type="ECO:0000259" key="9">
    <source>
        <dbReference type="Pfam" id="PF00551"/>
    </source>
</evidence>
<organism evidence="10">
    <name type="scientific">marine metagenome</name>
    <dbReference type="NCBI Taxonomy" id="408172"/>
    <lineage>
        <taxon>unclassified sequences</taxon>
        <taxon>metagenomes</taxon>
        <taxon>ecological metagenomes</taxon>
    </lineage>
</organism>
<comment type="catalytic activity">
    <reaction evidence="8">
        <text>N(1)-(5-phospho-beta-D-ribosyl)glycinamide + (6R)-10-formyltetrahydrofolate = N(2)-formyl-N(1)-(5-phospho-beta-D-ribosyl)glycinamide + (6S)-5,6,7,8-tetrahydrofolate + H(+)</text>
        <dbReference type="Rhea" id="RHEA:15053"/>
        <dbReference type="ChEBI" id="CHEBI:15378"/>
        <dbReference type="ChEBI" id="CHEBI:57453"/>
        <dbReference type="ChEBI" id="CHEBI:143788"/>
        <dbReference type="ChEBI" id="CHEBI:147286"/>
        <dbReference type="ChEBI" id="CHEBI:195366"/>
        <dbReference type="EC" id="2.1.2.2"/>
    </reaction>
</comment>
<dbReference type="Pfam" id="PF00551">
    <property type="entry name" value="Formyl_trans_N"/>
    <property type="match status" value="1"/>
</dbReference>
<evidence type="ECO:0000256" key="5">
    <source>
        <dbReference type="ARBA" id="ARBA00038440"/>
    </source>
</evidence>
<comment type="similarity">
    <text evidence="5">Belongs to the GART family.</text>
</comment>
<dbReference type="NCBIfam" id="TIGR00639">
    <property type="entry name" value="PurN"/>
    <property type="match status" value="1"/>
</dbReference>